<dbReference type="Proteomes" id="UP001430953">
    <property type="component" value="Unassembled WGS sequence"/>
</dbReference>
<dbReference type="InterPro" id="IPR035697">
    <property type="entry name" value="RNAP_III_RPC1_N"/>
</dbReference>
<feature type="compositionally biased region" description="Polar residues" evidence="15">
    <location>
        <begin position="1390"/>
        <end position="1399"/>
    </location>
</feature>
<comment type="function">
    <text evidence="13">DNA-dependent RNA polymerase catalyzes the transcription of DNA into RNA using the four ribonucleoside triphosphates as substrates. Largest and catalytic core component of RNA polymerase III which synthesizes small RNAs, such as 5S rRNA and tRNAs. Forms the polymerase active center together with the second largest subunit. A single-stranded DNA template strand of the promoter is positioned within the central active site cleft of Pol III. A bridging helix emanates from RPC1 and crosses the cleft near the catalytic site and is thought to promote translocation of Pol III by acting as a ratchet that moves the RNA-DNA hybrid through the active site by switching from straight to bent conformations at each step of nucleotide addition.</text>
</comment>
<dbReference type="CDD" id="cd02736">
    <property type="entry name" value="RNAP_III_Rpc1_C"/>
    <property type="match status" value="1"/>
</dbReference>
<dbReference type="InterPro" id="IPR007080">
    <property type="entry name" value="RNA_pol_Rpb1_1"/>
</dbReference>
<dbReference type="Pfam" id="PF04983">
    <property type="entry name" value="RNA_pol_Rpb1_3"/>
    <property type="match status" value="1"/>
</dbReference>
<dbReference type="InterPro" id="IPR044893">
    <property type="entry name" value="RNA_pol_Rpb1_clamp_domain"/>
</dbReference>
<dbReference type="PANTHER" id="PTHR48446">
    <property type="entry name" value="DNA-DIRECTED RNA POLYMERASE SUBUNIT BETA' N-TERMINAL SECTION"/>
    <property type="match status" value="1"/>
</dbReference>
<evidence type="ECO:0000256" key="12">
    <source>
        <dbReference type="ARBA" id="ARBA00048552"/>
    </source>
</evidence>
<evidence type="ECO:0000256" key="1">
    <source>
        <dbReference type="ARBA" id="ARBA00004123"/>
    </source>
</evidence>
<dbReference type="InterPro" id="IPR007083">
    <property type="entry name" value="RNA_pol_Rpb1_4"/>
</dbReference>
<dbReference type="Pfam" id="PF04997">
    <property type="entry name" value="RNA_pol_Rpb1_1"/>
    <property type="match status" value="1"/>
</dbReference>
<dbReference type="Pfam" id="PF04998">
    <property type="entry name" value="RNA_pol_Rpb1_5"/>
    <property type="match status" value="1"/>
</dbReference>
<evidence type="ECO:0000256" key="15">
    <source>
        <dbReference type="SAM" id="MobiDB-lite"/>
    </source>
</evidence>
<reference evidence="17 18" key="1">
    <citation type="submission" date="2023-03" db="EMBL/GenBank/DDBJ databases">
        <title>High recombination rates correlate with genetic variation in Cardiocondyla obscurior ants.</title>
        <authorList>
            <person name="Errbii M."/>
        </authorList>
    </citation>
    <scope>NUCLEOTIDE SEQUENCE [LARGE SCALE GENOMIC DNA]</scope>
    <source>
        <strain evidence="17">Alpha-2009</strain>
        <tissue evidence="17">Whole body</tissue>
    </source>
</reference>
<comment type="caution">
    <text evidence="17">The sequence shown here is derived from an EMBL/GenBank/DDBJ whole genome shotgun (WGS) entry which is preliminary data.</text>
</comment>
<dbReference type="Gene3D" id="4.10.860.120">
    <property type="entry name" value="RNA polymerase II, clamp domain"/>
    <property type="match status" value="1"/>
</dbReference>
<dbReference type="InterPro" id="IPR042102">
    <property type="entry name" value="RNA_pol_Rpb1_3_sf"/>
</dbReference>
<feature type="region of interest" description="Disordered" evidence="15">
    <location>
        <begin position="1377"/>
        <end position="1399"/>
    </location>
</feature>
<dbReference type="GO" id="GO:0000428">
    <property type="term" value="C:DNA-directed RNA polymerase complex"/>
    <property type="evidence" value="ECO:0007669"/>
    <property type="project" value="UniProtKB-KW"/>
</dbReference>
<dbReference type="FunFam" id="1.10.132.30:FF:000001">
    <property type="entry name" value="DNA-directed RNA polymerase subunit"/>
    <property type="match status" value="1"/>
</dbReference>
<evidence type="ECO:0000256" key="3">
    <source>
        <dbReference type="ARBA" id="ARBA00011206"/>
    </source>
</evidence>
<dbReference type="FunFam" id="1.10.274.100:FF:000003">
    <property type="entry name" value="DNA-directed RNA polymerase subunit"/>
    <property type="match status" value="1"/>
</dbReference>
<dbReference type="EC" id="2.7.7.6" evidence="14"/>
<dbReference type="Gene3D" id="2.40.40.20">
    <property type="match status" value="1"/>
</dbReference>
<evidence type="ECO:0000256" key="14">
    <source>
        <dbReference type="RuleBase" id="RU004279"/>
    </source>
</evidence>
<comment type="subunit">
    <text evidence="3">Component of the RNA polymerase III (Pol III) complex consisting of 17 subunits.</text>
</comment>
<evidence type="ECO:0000256" key="2">
    <source>
        <dbReference type="ARBA" id="ARBA00006460"/>
    </source>
</evidence>
<dbReference type="Gene3D" id="6.20.50.80">
    <property type="match status" value="1"/>
</dbReference>
<evidence type="ECO:0000259" key="16">
    <source>
        <dbReference type="SMART" id="SM00663"/>
    </source>
</evidence>
<proteinExistence type="inferred from homology"/>
<dbReference type="GO" id="GO:0005654">
    <property type="term" value="C:nucleoplasm"/>
    <property type="evidence" value="ECO:0007669"/>
    <property type="project" value="UniProtKB-ARBA"/>
</dbReference>
<keyword evidence="18" id="KW-1185">Reference proteome</keyword>
<evidence type="ECO:0000256" key="7">
    <source>
        <dbReference type="ARBA" id="ARBA00022723"/>
    </source>
</evidence>
<dbReference type="InterPro" id="IPR007081">
    <property type="entry name" value="RNA_pol_Rpb1_5"/>
</dbReference>
<dbReference type="GO" id="GO:0003677">
    <property type="term" value="F:DNA binding"/>
    <property type="evidence" value="ECO:0007669"/>
    <property type="project" value="InterPro"/>
</dbReference>
<comment type="similarity">
    <text evidence="2 14">Belongs to the RNA polymerase beta' chain family.</text>
</comment>
<keyword evidence="5 14" id="KW-0808">Transferase</keyword>
<keyword evidence="9" id="KW-0460">Magnesium</keyword>
<dbReference type="FunFam" id="1.10.150.390:FF:000004">
    <property type="entry name" value="DNA-directed RNA polymerase subunit"/>
    <property type="match status" value="1"/>
</dbReference>
<dbReference type="InterPro" id="IPR007066">
    <property type="entry name" value="RNA_pol_Rpb1_3"/>
</dbReference>
<organism evidence="17 18">
    <name type="scientific">Cardiocondyla obscurior</name>
    <dbReference type="NCBI Taxonomy" id="286306"/>
    <lineage>
        <taxon>Eukaryota</taxon>
        <taxon>Metazoa</taxon>
        <taxon>Ecdysozoa</taxon>
        <taxon>Arthropoda</taxon>
        <taxon>Hexapoda</taxon>
        <taxon>Insecta</taxon>
        <taxon>Pterygota</taxon>
        <taxon>Neoptera</taxon>
        <taxon>Endopterygota</taxon>
        <taxon>Hymenoptera</taxon>
        <taxon>Apocrita</taxon>
        <taxon>Aculeata</taxon>
        <taxon>Formicoidea</taxon>
        <taxon>Formicidae</taxon>
        <taxon>Myrmicinae</taxon>
        <taxon>Cardiocondyla</taxon>
    </lineage>
</organism>
<dbReference type="GO" id="GO:0003899">
    <property type="term" value="F:DNA-directed RNA polymerase activity"/>
    <property type="evidence" value="ECO:0007669"/>
    <property type="project" value="UniProtKB-EC"/>
</dbReference>
<keyword evidence="8" id="KW-0862">Zinc</keyword>
<evidence type="ECO:0000256" key="11">
    <source>
        <dbReference type="ARBA" id="ARBA00023242"/>
    </source>
</evidence>
<dbReference type="FunFam" id="2.40.40.20:FF:000019">
    <property type="entry name" value="DNA-directed RNA polymerase II subunit RPB1"/>
    <property type="match status" value="1"/>
</dbReference>
<protein>
    <recommendedName>
        <fullName evidence="14">DNA-directed RNA polymerase subunit</fullName>
        <ecNumber evidence="14">2.7.7.6</ecNumber>
    </recommendedName>
</protein>
<evidence type="ECO:0000256" key="8">
    <source>
        <dbReference type="ARBA" id="ARBA00022833"/>
    </source>
</evidence>
<dbReference type="CDD" id="cd02583">
    <property type="entry name" value="RNAP_III_RPC1_N"/>
    <property type="match status" value="1"/>
</dbReference>
<dbReference type="FunFam" id="4.10.860.120:FF:000004">
    <property type="entry name" value="DNA-directed RNA polymerase subunit"/>
    <property type="match status" value="1"/>
</dbReference>
<evidence type="ECO:0000256" key="6">
    <source>
        <dbReference type="ARBA" id="ARBA00022695"/>
    </source>
</evidence>
<dbReference type="Gene3D" id="3.30.1490.180">
    <property type="entry name" value="RNA polymerase ii"/>
    <property type="match status" value="1"/>
</dbReference>
<dbReference type="GO" id="GO:0046872">
    <property type="term" value="F:metal ion binding"/>
    <property type="evidence" value="ECO:0007669"/>
    <property type="project" value="UniProtKB-KW"/>
</dbReference>
<keyword evidence="10 14" id="KW-0804">Transcription</keyword>
<dbReference type="SMART" id="SM00663">
    <property type="entry name" value="RPOLA_N"/>
    <property type="match status" value="1"/>
</dbReference>
<keyword evidence="11" id="KW-0539">Nucleus</keyword>
<sequence length="1399" mass="158288">MVKEQFRETNVASEVSHITFGVDSMNDMHMQASVEVITKNLYNEDPKHTPALYGVLDKRMGISCTGINCETCNRNLNDCVGHFGYINLQLPVFHVGYFRSIIQILQTICKRCAHVLLTQEERRHFWRKIQNPNLEYLRRKALRKQIWEKAKKKNECPNCKENNGPVKKAGFLKIVHEKYKNLKKTDPIIQEKLAEIASKMENDSELKSIIEQNYRSVFDQTLYPNVVRELFSRIPTGDMCLLLMNPDCATPVDLILTRMHVPPVCIRPSVLSDLKAGTNEDYLTMKLAEIALINDVIHQRKGVSINMYMEQWDFLQLHCGLYINSEMSGIPLHMQPKKFGRGIVQRLKGKQGRFRGNLSGKRVDFTSRTVISPDPNLRIDQVGVPIHVAKTLTYPERVTPWNMELMQKLVRNGSDTYPGANYILKGASQYNRRYYLKYVVDRNKYAQDLQYGDIVERHLRDDDLVLFNRQPSLHKLSIMTHRTKVLEHRTFRFNECVCTPYNADFDGDEMNLHLPQTEEARAEALVLLANKSNLVTPRNGELLIAATQDFITGAYLLTQKDTFLQIEQARLALCLLAGPDASMVVTLPPPAIMKPARLWTGKQIFSLIMRPNEECPVKANLKTKGKMYTTGEELCVNDSYVIIRNSELLAGTMDKAVLGSGSKQNIFYVLLRDWGEDVAITAMWRLTRITNHFNFERGISLGIGDLIPSQGLLRAKEKALNTHYSTCNEYIQQMEKGLLVCQPGCSEEETLETKILNELSVIRDNVGKACLKELHPTNTPLIMALCGSKGSFINISQMIACVGQQAINGRRVPNGFENRALPHVLARLRTPDAKGFVENSFYSGLVSKEFYFHAMGGREGLTDTAVKTAETGYMQRRLIKSLEDLCIHYDMTVRNSMRDIIQVPYGGDGLDPTYMEGNDCPVDYKRVYDHVRAKMPYKSEKPLDAVSVINATKEMLSSEEYDCLSNEFKQELTAFLKSVARKIANRQNIVSNSPVISQIERVTVSQLVEFIHTCKEKYMRAKIEPGTAVGALAAQSIGEPGTQMTLKTFHFAGVAAMNITQGVPRIKEIINASPKISTPIITATLVNDTDAEFAERVKARLEKTTLGDVAEYIEEVYLPDDHFLIIKLDIDRIKLLKLEVDVRSISYSLCTSKLKLTSKNIEMVTESTILIRPNHQKENSNFPFRHLTEAIPNVVIKGLPSINRVVVHSENLGGQMKFSLFVEGDNFREVMATHGILGEKTKSNNTIEVFNTLGIEAARTTIMSEIKLVMENHGISIDHRHLMLLADLMTSRGEVLGITRQGLAKMKESVLNLASFEKTADHLFDAAYYGQKDIICGVSESIIMGIPVPLGTGIFKLLHKADKNEPRKRELLFDDPQFHKPLHSGKRLQQVRSRSTLQT</sequence>
<dbReference type="InterPro" id="IPR038120">
    <property type="entry name" value="Rpb1_funnel_sf"/>
</dbReference>
<dbReference type="Pfam" id="PF00623">
    <property type="entry name" value="RNA_pol_Rpb1_2"/>
    <property type="match status" value="1"/>
</dbReference>
<dbReference type="Pfam" id="PF05000">
    <property type="entry name" value="RNA_pol_Rpb1_4"/>
    <property type="match status" value="1"/>
</dbReference>
<evidence type="ECO:0000256" key="9">
    <source>
        <dbReference type="ARBA" id="ARBA00022842"/>
    </source>
</evidence>
<accession>A0AAW2FZC4</accession>
<dbReference type="PANTHER" id="PTHR48446:SF1">
    <property type="entry name" value="DNA-DIRECTED RNA POLYMERASE SUBUNIT BETA' N-TERMINAL SECTION"/>
    <property type="match status" value="1"/>
</dbReference>
<evidence type="ECO:0000313" key="18">
    <source>
        <dbReference type="Proteomes" id="UP001430953"/>
    </source>
</evidence>
<dbReference type="NCBIfam" id="NF006336">
    <property type="entry name" value="PRK08566.1"/>
    <property type="match status" value="1"/>
</dbReference>
<evidence type="ECO:0000256" key="10">
    <source>
        <dbReference type="ARBA" id="ARBA00023163"/>
    </source>
</evidence>
<dbReference type="InterPro" id="IPR006592">
    <property type="entry name" value="RNA_pol_N"/>
</dbReference>
<evidence type="ECO:0000256" key="4">
    <source>
        <dbReference type="ARBA" id="ARBA00022478"/>
    </source>
</evidence>
<dbReference type="Gene3D" id="1.10.132.30">
    <property type="match status" value="1"/>
</dbReference>
<dbReference type="EMBL" id="JADYXP020000007">
    <property type="protein sequence ID" value="KAL0120119.1"/>
    <property type="molecule type" value="Genomic_DNA"/>
</dbReference>
<dbReference type="InterPro" id="IPR000722">
    <property type="entry name" value="RNA_pol_asu"/>
</dbReference>
<dbReference type="InterPro" id="IPR015700">
    <property type="entry name" value="RPC1"/>
</dbReference>
<evidence type="ECO:0000313" key="17">
    <source>
        <dbReference type="EMBL" id="KAL0120119.1"/>
    </source>
</evidence>
<dbReference type="GO" id="GO:0006351">
    <property type="term" value="P:DNA-templated transcription"/>
    <property type="evidence" value="ECO:0007669"/>
    <property type="project" value="InterPro"/>
</dbReference>
<evidence type="ECO:0000256" key="13">
    <source>
        <dbReference type="ARBA" id="ARBA00058108"/>
    </source>
</evidence>
<comment type="catalytic activity">
    <reaction evidence="12 14">
        <text>RNA(n) + a ribonucleoside 5'-triphosphate = RNA(n+1) + diphosphate</text>
        <dbReference type="Rhea" id="RHEA:21248"/>
        <dbReference type="Rhea" id="RHEA-COMP:14527"/>
        <dbReference type="Rhea" id="RHEA-COMP:17342"/>
        <dbReference type="ChEBI" id="CHEBI:33019"/>
        <dbReference type="ChEBI" id="CHEBI:61557"/>
        <dbReference type="ChEBI" id="CHEBI:140395"/>
        <dbReference type="EC" id="2.7.7.6"/>
    </reaction>
</comment>
<name>A0AAW2FZC4_9HYME</name>
<dbReference type="Gene3D" id="1.10.274.100">
    <property type="entry name" value="RNA polymerase Rpb1, domain 3"/>
    <property type="match status" value="1"/>
</dbReference>
<dbReference type="Gene3D" id="6.10.250.2940">
    <property type="match status" value="1"/>
</dbReference>
<evidence type="ECO:0000256" key="5">
    <source>
        <dbReference type="ARBA" id="ARBA00022679"/>
    </source>
</evidence>
<dbReference type="InterPro" id="IPR035698">
    <property type="entry name" value="RNAP_III_Rpc1_C"/>
</dbReference>
<feature type="domain" description="RNA polymerase N-terminal" evidence="16">
    <location>
        <begin position="252"/>
        <end position="558"/>
    </location>
</feature>
<dbReference type="Gene3D" id="1.10.150.390">
    <property type="match status" value="1"/>
</dbReference>
<keyword evidence="4 14" id="KW-0240">DNA-directed RNA polymerase</keyword>
<keyword evidence="6 14" id="KW-0548">Nucleotidyltransferase</keyword>
<dbReference type="SUPFAM" id="SSF64484">
    <property type="entry name" value="beta and beta-prime subunits of DNA dependent RNA-polymerase"/>
    <property type="match status" value="1"/>
</dbReference>
<keyword evidence="7" id="KW-0479">Metal-binding</keyword>
<gene>
    <name evidence="17" type="ORF">PUN28_008049</name>
</gene>
<comment type="subcellular location">
    <subcellularLocation>
        <location evidence="1">Nucleus</location>
    </subcellularLocation>
</comment>